<evidence type="ECO:0000256" key="7">
    <source>
        <dbReference type="SAM" id="MobiDB-lite"/>
    </source>
</evidence>
<evidence type="ECO:0000256" key="1">
    <source>
        <dbReference type="ARBA" id="ARBA00022670"/>
    </source>
</evidence>
<sequence>MTTKSRYATAAVVGSLYTALVVWLVGAEARSYRDGIRRDRERGNVATPALALAASPSRSALPPTVPPGDEVAPITPEPITPPGPPEPEPEPATVIPKLEVPAANVEAAPSTSAPRAARSPGAVWADTLDLNRLTPQEEARLGAELHGLVLAGNLADPNGDIQRLKRAGDPLIAKAARKEVEYKFTVLDSDEVNAFSLPGGYIYVSRGLFQLVGETVEPEQDYALQFALGHEIAHVDLKHALNLVAAGQAAGKAQGVDTLNQLMVPIGLGYPDAQEFAADTWAYQRMTTQLEHTRRETLMFLIKLQGFSERNGFRNGRVIPESKSGLTLVENHYRAHPAAWDRLDRLKARGVRPAGGGSPPR</sequence>
<dbReference type="KEGG" id="saci:Sinac_0203"/>
<keyword evidence="5 6" id="KW-0482">Metalloprotease</keyword>
<dbReference type="GO" id="GO:0004222">
    <property type="term" value="F:metalloendopeptidase activity"/>
    <property type="evidence" value="ECO:0007669"/>
    <property type="project" value="InterPro"/>
</dbReference>
<keyword evidence="2" id="KW-0479">Metal-binding</keyword>
<dbReference type="EMBL" id="CP003364">
    <property type="protein sequence ID" value="AGA24654.1"/>
    <property type="molecule type" value="Genomic_DNA"/>
</dbReference>
<evidence type="ECO:0000256" key="2">
    <source>
        <dbReference type="ARBA" id="ARBA00022723"/>
    </source>
</evidence>
<evidence type="ECO:0000256" key="6">
    <source>
        <dbReference type="RuleBase" id="RU003983"/>
    </source>
</evidence>
<keyword evidence="3 6" id="KW-0378">Hydrolase</keyword>
<evidence type="ECO:0000256" key="3">
    <source>
        <dbReference type="ARBA" id="ARBA00022801"/>
    </source>
</evidence>
<keyword evidence="1 6" id="KW-0645">Protease</keyword>
<dbReference type="PANTHER" id="PTHR22726">
    <property type="entry name" value="METALLOENDOPEPTIDASE OMA1"/>
    <property type="match status" value="1"/>
</dbReference>
<dbReference type="InterPro" id="IPR051156">
    <property type="entry name" value="Mito/Outer_Membr_Metalloprot"/>
</dbReference>
<dbReference type="PANTHER" id="PTHR22726:SF1">
    <property type="entry name" value="METALLOENDOPEPTIDASE OMA1, MITOCHONDRIAL"/>
    <property type="match status" value="1"/>
</dbReference>
<comment type="cofactor">
    <cofactor evidence="6">
        <name>Zn(2+)</name>
        <dbReference type="ChEBI" id="CHEBI:29105"/>
    </cofactor>
    <text evidence="6">Binds 1 zinc ion per subunit.</text>
</comment>
<dbReference type="Gene3D" id="3.30.2010.10">
    <property type="entry name" value="Metalloproteases ('zincins'), catalytic domain"/>
    <property type="match status" value="1"/>
</dbReference>
<dbReference type="AlphaFoldDB" id="L0D5E7"/>
<evidence type="ECO:0000259" key="8">
    <source>
        <dbReference type="Pfam" id="PF01435"/>
    </source>
</evidence>
<dbReference type="CDD" id="cd07324">
    <property type="entry name" value="M48C_Oma1-like"/>
    <property type="match status" value="1"/>
</dbReference>
<dbReference type="GO" id="GO:0046872">
    <property type="term" value="F:metal ion binding"/>
    <property type="evidence" value="ECO:0007669"/>
    <property type="project" value="UniProtKB-KW"/>
</dbReference>
<evidence type="ECO:0000313" key="10">
    <source>
        <dbReference type="Proteomes" id="UP000010798"/>
    </source>
</evidence>
<dbReference type="GO" id="GO:0051603">
    <property type="term" value="P:proteolysis involved in protein catabolic process"/>
    <property type="evidence" value="ECO:0007669"/>
    <property type="project" value="TreeGrafter"/>
</dbReference>
<dbReference type="InterPro" id="IPR001915">
    <property type="entry name" value="Peptidase_M48"/>
</dbReference>
<feature type="region of interest" description="Disordered" evidence="7">
    <location>
        <begin position="54"/>
        <end position="93"/>
    </location>
</feature>
<accession>L0D5E7</accession>
<proteinExistence type="inferred from homology"/>
<protein>
    <submittedName>
        <fullName evidence="9">Putative Zn-dependent protease</fullName>
    </submittedName>
</protein>
<organism evidence="9 10">
    <name type="scientific">Singulisphaera acidiphila (strain ATCC BAA-1392 / DSM 18658 / VKM B-2454 / MOB10)</name>
    <dbReference type="NCBI Taxonomy" id="886293"/>
    <lineage>
        <taxon>Bacteria</taxon>
        <taxon>Pseudomonadati</taxon>
        <taxon>Planctomycetota</taxon>
        <taxon>Planctomycetia</taxon>
        <taxon>Isosphaerales</taxon>
        <taxon>Isosphaeraceae</taxon>
        <taxon>Singulisphaera</taxon>
    </lineage>
</organism>
<keyword evidence="10" id="KW-1185">Reference proteome</keyword>
<dbReference type="eggNOG" id="COG4784">
    <property type="taxonomic scope" value="Bacteria"/>
</dbReference>
<evidence type="ECO:0000256" key="5">
    <source>
        <dbReference type="ARBA" id="ARBA00023049"/>
    </source>
</evidence>
<evidence type="ECO:0000313" key="9">
    <source>
        <dbReference type="EMBL" id="AGA24654.1"/>
    </source>
</evidence>
<comment type="similarity">
    <text evidence="6">Belongs to the peptidase M48 family.</text>
</comment>
<dbReference type="OrthoDB" id="281383at2"/>
<dbReference type="STRING" id="886293.Sinac_0203"/>
<dbReference type="Pfam" id="PF01435">
    <property type="entry name" value="Peptidase_M48"/>
    <property type="match status" value="1"/>
</dbReference>
<feature type="domain" description="Peptidase M48" evidence="8">
    <location>
        <begin position="162"/>
        <end position="349"/>
    </location>
</feature>
<dbReference type="GO" id="GO:0016020">
    <property type="term" value="C:membrane"/>
    <property type="evidence" value="ECO:0007669"/>
    <property type="project" value="TreeGrafter"/>
</dbReference>
<gene>
    <name evidence="9" type="ordered locus">Sinac_0203</name>
</gene>
<name>L0D5E7_SINAD</name>
<reference evidence="9 10" key="1">
    <citation type="submission" date="2012-02" db="EMBL/GenBank/DDBJ databases">
        <title>Complete sequence of chromosome of Singulisphaera acidiphila DSM 18658.</title>
        <authorList>
            <consortium name="US DOE Joint Genome Institute (JGI-PGF)"/>
            <person name="Lucas S."/>
            <person name="Copeland A."/>
            <person name="Lapidus A."/>
            <person name="Glavina del Rio T."/>
            <person name="Dalin E."/>
            <person name="Tice H."/>
            <person name="Bruce D."/>
            <person name="Goodwin L."/>
            <person name="Pitluck S."/>
            <person name="Peters L."/>
            <person name="Ovchinnikova G."/>
            <person name="Chertkov O."/>
            <person name="Kyrpides N."/>
            <person name="Mavromatis K."/>
            <person name="Ivanova N."/>
            <person name="Brettin T."/>
            <person name="Detter J.C."/>
            <person name="Han C."/>
            <person name="Larimer F."/>
            <person name="Land M."/>
            <person name="Hauser L."/>
            <person name="Markowitz V."/>
            <person name="Cheng J.-F."/>
            <person name="Hugenholtz P."/>
            <person name="Woyke T."/>
            <person name="Wu D."/>
            <person name="Tindall B."/>
            <person name="Pomrenke H."/>
            <person name="Brambilla E."/>
            <person name="Klenk H.-P."/>
            <person name="Eisen J.A."/>
        </authorList>
    </citation>
    <scope>NUCLEOTIDE SEQUENCE [LARGE SCALE GENOMIC DNA]</scope>
    <source>
        <strain evidence="10">ATCC BAA-1392 / DSM 18658 / VKM B-2454 / MOB10</strain>
    </source>
</reference>
<keyword evidence="4 6" id="KW-0862">Zinc</keyword>
<dbReference type="RefSeq" id="WP_015243839.1">
    <property type="nucleotide sequence ID" value="NC_019892.1"/>
</dbReference>
<dbReference type="Proteomes" id="UP000010798">
    <property type="component" value="Chromosome"/>
</dbReference>
<feature type="compositionally biased region" description="Pro residues" evidence="7">
    <location>
        <begin position="75"/>
        <end position="86"/>
    </location>
</feature>
<dbReference type="HOGENOM" id="CLU_767029_0_0_0"/>
<evidence type="ECO:0000256" key="4">
    <source>
        <dbReference type="ARBA" id="ARBA00022833"/>
    </source>
</evidence>